<dbReference type="AlphaFoldDB" id="A0A833THB3"/>
<dbReference type="SMART" id="SM00248">
    <property type="entry name" value="ANK"/>
    <property type="match status" value="6"/>
</dbReference>
<feature type="repeat" description="ANK" evidence="3">
    <location>
        <begin position="97"/>
        <end position="129"/>
    </location>
</feature>
<name>A0A833THB3_PHYIN</name>
<dbReference type="Gene3D" id="1.25.40.20">
    <property type="entry name" value="Ankyrin repeat-containing domain"/>
    <property type="match status" value="2"/>
</dbReference>
<evidence type="ECO:0000313" key="4">
    <source>
        <dbReference type="EMBL" id="KAF4043229.1"/>
    </source>
</evidence>
<dbReference type="InterPro" id="IPR002110">
    <property type="entry name" value="Ankyrin_rpt"/>
</dbReference>
<accession>A0A833THB3</accession>
<keyword evidence="1" id="KW-0677">Repeat</keyword>
<protein>
    <submittedName>
        <fullName evidence="4">Ankyrin repeats (3 copies)</fullName>
    </submittedName>
</protein>
<dbReference type="SUPFAM" id="SSF48403">
    <property type="entry name" value="Ankyrin repeat"/>
    <property type="match status" value="1"/>
</dbReference>
<dbReference type="PROSITE" id="PS50088">
    <property type="entry name" value="ANK_REPEAT"/>
    <property type="match status" value="3"/>
</dbReference>
<dbReference type="InterPro" id="IPR036770">
    <property type="entry name" value="Ankyrin_rpt-contain_sf"/>
</dbReference>
<dbReference type="Proteomes" id="UP000602510">
    <property type="component" value="Unassembled WGS sequence"/>
</dbReference>
<dbReference type="EMBL" id="WSZM01000091">
    <property type="protein sequence ID" value="KAF4043229.1"/>
    <property type="molecule type" value="Genomic_DNA"/>
</dbReference>
<proteinExistence type="predicted"/>
<reference evidence="4" key="1">
    <citation type="submission" date="2020-04" db="EMBL/GenBank/DDBJ databases">
        <title>Hybrid Assembly of Korean Phytophthora infestans isolates.</title>
        <authorList>
            <person name="Prokchorchik M."/>
            <person name="Lee Y."/>
            <person name="Seo J."/>
            <person name="Cho J.-H."/>
            <person name="Park Y.-E."/>
            <person name="Jang D.-C."/>
            <person name="Im J.-S."/>
            <person name="Choi J.-G."/>
            <person name="Park H.-J."/>
            <person name="Lee G.-B."/>
            <person name="Lee Y.-G."/>
            <person name="Hong S.-Y."/>
            <person name="Cho K."/>
            <person name="Sohn K.H."/>
        </authorList>
    </citation>
    <scope>NUCLEOTIDE SEQUENCE</scope>
    <source>
        <strain evidence="4">KR_1_A1</strain>
    </source>
</reference>
<gene>
    <name evidence="4" type="ORF">GN244_ATG04437</name>
</gene>
<keyword evidence="2 3" id="KW-0040">ANK repeat</keyword>
<evidence type="ECO:0000256" key="1">
    <source>
        <dbReference type="ARBA" id="ARBA00022737"/>
    </source>
</evidence>
<organism evidence="4 5">
    <name type="scientific">Phytophthora infestans</name>
    <name type="common">Potato late blight agent</name>
    <name type="synonym">Botrytis infestans</name>
    <dbReference type="NCBI Taxonomy" id="4787"/>
    <lineage>
        <taxon>Eukaryota</taxon>
        <taxon>Sar</taxon>
        <taxon>Stramenopiles</taxon>
        <taxon>Oomycota</taxon>
        <taxon>Peronosporomycetes</taxon>
        <taxon>Peronosporales</taxon>
        <taxon>Peronosporaceae</taxon>
        <taxon>Phytophthora</taxon>
    </lineage>
</organism>
<dbReference type="PROSITE" id="PS50297">
    <property type="entry name" value="ANK_REP_REGION"/>
    <property type="match status" value="3"/>
</dbReference>
<feature type="repeat" description="ANK" evidence="3">
    <location>
        <begin position="229"/>
        <end position="261"/>
    </location>
</feature>
<dbReference type="PANTHER" id="PTHR24198:SF165">
    <property type="entry name" value="ANKYRIN REPEAT-CONTAINING PROTEIN-RELATED"/>
    <property type="match status" value="1"/>
</dbReference>
<dbReference type="Pfam" id="PF00023">
    <property type="entry name" value="Ank"/>
    <property type="match status" value="1"/>
</dbReference>
<evidence type="ECO:0000313" key="5">
    <source>
        <dbReference type="Proteomes" id="UP000602510"/>
    </source>
</evidence>
<evidence type="ECO:0000256" key="3">
    <source>
        <dbReference type="PROSITE-ProRule" id="PRU00023"/>
    </source>
</evidence>
<sequence>MVANKLEMPLSPSPEMREVRAAWLTACSTSDVDTMRRLSKQFPQWLHLQRVPYRFHLCQRVGMSDPQISAYNPIDLSELTQLQSRICHWDGFHLRTLGASALHTAAWRGDVAVIEFLLESGQHPDTGDEGGMTAMMVPILRLSLMTTRCIFRDRQVVQRNLVVDCHEEEDGQLKKVVAVLELLLRFGANVDAQSQDGKTALHCSTTDESYPVAKLLLDADANVDAQDENGKTPLHYCVQEGGLAVTNLLLGRGASVDVADARGITPIQLMLQRSDLNILQLLLNHHQCVVTPQRQHFASSLLLQAVDAQVEAVVLFIVDEGYAPVTVRNEKGETAMHRAILCRSPSVMELLSDLDKDGDTLTTVTTDGKTAAHYAAAYGSAREVETLLLCLSRVFGDLKEMEQRNVTNPLNFADGSGMTSLYIAGTTVSLPGRGSNSDSFRDDRDAKVGLLLDHGGQLFPYGFLARELWRPGLSLDRSTLPVEVQRCLEIWLENDDTRREAFEDEMSDPVDGDVSSKQTFVDLCMQWIACAACLGPARTLVAVVTSAGYAREVLPLLLHLPLRRRELSALLLGLQTFAAHIDSVLLLQLHRELSRAWFAATDQLVKST</sequence>
<dbReference type="Pfam" id="PF12796">
    <property type="entry name" value="Ank_2"/>
    <property type="match status" value="2"/>
</dbReference>
<feature type="repeat" description="ANK" evidence="3">
    <location>
        <begin position="196"/>
        <end position="228"/>
    </location>
</feature>
<dbReference type="PANTHER" id="PTHR24198">
    <property type="entry name" value="ANKYRIN REPEAT AND PROTEIN KINASE DOMAIN-CONTAINING PROTEIN"/>
    <property type="match status" value="1"/>
</dbReference>
<comment type="caution">
    <text evidence="4">The sequence shown here is derived from an EMBL/GenBank/DDBJ whole genome shotgun (WGS) entry which is preliminary data.</text>
</comment>
<keyword evidence="5" id="KW-1185">Reference proteome</keyword>
<evidence type="ECO:0000256" key="2">
    <source>
        <dbReference type="ARBA" id="ARBA00023043"/>
    </source>
</evidence>